<reference evidence="2" key="2">
    <citation type="journal article" date="2007" name="Science">
        <title>Draft genome sequence of the sexually transmitted pathogen Trichomonas vaginalis.</title>
        <authorList>
            <person name="Carlton J.M."/>
            <person name="Hirt R.P."/>
            <person name="Silva J.C."/>
            <person name="Delcher A.L."/>
            <person name="Schatz M."/>
            <person name="Zhao Q."/>
            <person name="Wortman J.R."/>
            <person name="Bidwell S.L."/>
            <person name="Alsmark U.C.M."/>
            <person name="Besteiro S."/>
            <person name="Sicheritz-Ponten T."/>
            <person name="Noel C.J."/>
            <person name="Dacks J.B."/>
            <person name="Foster P.G."/>
            <person name="Simillion C."/>
            <person name="Van de Peer Y."/>
            <person name="Miranda-Saavedra D."/>
            <person name="Barton G.J."/>
            <person name="Westrop G.D."/>
            <person name="Mueller S."/>
            <person name="Dessi D."/>
            <person name="Fiori P.L."/>
            <person name="Ren Q."/>
            <person name="Paulsen I."/>
            <person name="Zhang H."/>
            <person name="Bastida-Corcuera F.D."/>
            <person name="Simoes-Barbosa A."/>
            <person name="Brown M.T."/>
            <person name="Hayes R.D."/>
            <person name="Mukherjee M."/>
            <person name="Okumura C.Y."/>
            <person name="Schneider R."/>
            <person name="Smith A.J."/>
            <person name="Vanacova S."/>
            <person name="Villalvazo M."/>
            <person name="Haas B.J."/>
            <person name="Pertea M."/>
            <person name="Feldblyum T.V."/>
            <person name="Utterback T.R."/>
            <person name="Shu C.L."/>
            <person name="Osoegawa K."/>
            <person name="de Jong P.J."/>
            <person name="Hrdy I."/>
            <person name="Horvathova L."/>
            <person name="Zubacova Z."/>
            <person name="Dolezal P."/>
            <person name="Malik S.B."/>
            <person name="Logsdon J.M. Jr."/>
            <person name="Henze K."/>
            <person name="Gupta A."/>
            <person name="Wang C.C."/>
            <person name="Dunne R.L."/>
            <person name="Upcroft J.A."/>
            <person name="Upcroft P."/>
            <person name="White O."/>
            <person name="Salzberg S.L."/>
            <person name="Tang P."/>
            <person name="Chiu C.-H."/>
            <person name="Lee Y.-S."/>
            <person name="Embley T.M."/>
            <person name="Coombs G.H."/>
            <person name="Mottram J.C."/>
            <person name="Tachezy J."/>
            <person name="Fraser-Liggett C.M."/>
            <person name="Johnson P.J."/>
        </authorList>
    </citation>
    <scope>NUCLEOTIDE SEQUENCE [LARGE SCALE GENOMIC DNA]</scope>
    <source>
        <strain evidence="2">G3</strain>
    </source>
</reference>
<protein>
    <submittedName>
        <fullName evidence="2">Uncharacterized protein</fullName>
    </submittedName>
</protein>
<keyword evidence="3" id="KW-1185">Reference proteome</keyword>
<accession>A2E3Y2</accession>
<evidence type="ECO:0000313" key="2">
    <source>
        <dbReference type="EMBL" id="EAY12637.1"/>
    </source>
</evidence>
<name>A2E3Y2_TRIV3</name>
<dbReference type="VEuPathDB" id="TrichDB:TVAG_074650"/>
<dbReference type="KEGG" id="tva:4770604"/>
<dbReference type="EMBL" id="DS113298">
    <property type="protein sequence ID" value="EAY12637.1"/>
    <property type="molecule type" value="Genomic_DNA"/>
</dbReference>
<feature type="compositionally biased region" description="Polar residues" evidence="1">
    <location>
        <begin position="45"/>
        <end position="68"/>
    </location>
</feature>
<dbReference type="AlphaFoldDB" id="A2E3Y2"/>
<dbReference type="RefSeq" id="XP_001324860.1">
    <property type="nucleotide sequence ID" value="XM_001324825.1"/>
</dbReference>
<evidence type="ECO:0000256" key="1">
    <source>
        <dbReference type="SAM" id="MobiDB-lite"/>
    </source>
</evidence>
<gene>
    <name evidence="2" type="ORF">TVAG_074650</name>
</gene>
<evidence type="ECO:0000313" key="3">
    <source>
        <dbReference type="Proteomes" id="UP000001542"/>
    </source>
</evidence>
<reference evidence="2" key="1">
    <citation type="submission" date="2006-10" db="EMBL/GenBank/DDBJ databases">
        <authorList>
            <person name="Amadeo P."/>
            <person name="Zhao Q."/>
            <person name="Wortman J."/>
            <person name="Fraser-Liggett C."/>
            <person name="Carlton J."/>
        </authorList>
    </citation>
    <scope>NUCLEOTIDE SEQUENCE</scope>
    <source>
        <strain evidence="2">G3</strain>
    </source>
</reference>
<dbReference type="Proteomes" id="UP000001542">
    <property type="component" value="Unassembled WGS sequence"/>
</dbReference>
<dbReference type="SMR" id="A2E3Y2"/>
<sequence>MWYEENDQFVRAPTPQTFDNLVQDLEGRDSVVFESIRLPSANGPRDSTASRSTINQSVSASTKKTTTIAGIPFELSDSDDSPVENPPPPIETRPIFNSTNDIELGSTLKSLDTSDLELSLNATSPNLIHLRDRVLELQRLNDARDREIEMKDTEIESLRAQIDKNQVIKSQNLDYKSLYETAFFELQSLKEALQAVPKPKKSKMRFNKVGRSVNYK</sequence>
<dbReference type="InParanoid" id="A2E3Y2"/>
<proteinExistence type="predicted"/>
<organism evidence="2 3">
    <name type="scientific">Trichomonas vaginalis (strain ATCC PRA-98 / G3)</name>
    <dbReference type="NCBI Taxonomy" id="412133"/>
    <lineage>
        <taxon>Eukaryota</taxon>
        <taxon>Metamonada</taxon>
        <taxon>Parabasalia</taxon>
        <taxon>Trichomonadida</taxon>
        <taxon>Trichomonadidae</taxon>
        <taxon>Trichomonas</taxon>
    </lineage>
</organism>
<dbReference type="VEuPathDB" id="TrichDB:TVAGG3_0147050"/>
<feature type="region of interest" description="Disordered" evidence="1">
    <location>
        <begin position="35"/>
        <end position="97"/>
    </location>
</feature>